<evidence type="ECO:0000256" key="3">
    <source>
        <dbReference type="ARBA" id="ARBA00022694"/>
    </source>
</evidence>
<keyword evidence="2" id="KW-0436">Ligase</keyword>
<evidence type="ECO:0000256" key="2">
    <source>
        <dbReference type="ARBA" id="ARBA00022598"/>
    </source>
</evidence>
<protein>
    <recommendedName>
        <fullName evidence="1">tRNA(Ile)-lysidine synthetase</fullName>
        <ecNumber evidence="1">6.3.4.19</ecNumber>
    </recommendedName>
</protein>
<dbReference type="Gene3D" id="3.40.50.620">
    <property type="entry name" value="HUPs"/>
    <property type="match status" value="1"/>
</dbReference>
<evidence type="ECO:0000256" key="1">
    <source>
        <dbReference type="ARBA" id="ARBA00013267"/>
    </source>
</evidence>
<evidence type="ECO:0000256" key="6">
    <source>
        <dbReference type="ARBA" id="ARBA00048539"/>
    </source>
</evidence>
<evidence type="ECO:0000259" key="7">
    <source>
        <dbReference type="Pfam" id="PF01171"/>
    </source>
</evidence>
<dbReference type="InterPro" id="IPR014729">
    <property type="entry name" value="Rossmann-like_a/b/a_fold"/>
</dbReference>
<keyword evidence="5" id="KW-0067">ATP-binding</keyword>
<evidence type="ECO:0000313" key="8">
    <source>
        <dbReference type="EMBL" id="KAF7779038.1"/>
    </source>
</evidence>
<dbReference type="EC" id="6.3.4.19" evidence="1"/>
<proteinExistence type="predicted"/>
<comment type="caution">
    <text evidence="8">The sequence shown here is derived from an EMBL/GenBank/DDBJ whole genome shotgun (WGS) entry which is preliminary data.</text>
</comment>
<dbReference type="GO" id="GO:0032267">
    <property type="term" value="F:tRNA(Ile)-lysidine synthase activity"/>
    <property type="evidence" value="ECO:0007669"/>
    <property type="project" value="UniProtKB-EC"/>
</dbReference>
<gene>
    <name evidence="8" type="ORF">Agabi119p4_3383</name>
</gene>
<dbReference type="InterPro" id="IPR012094">
    <property type="entry name" value="tRNA_Ile_lys_synt"/>
</dbReference>
<comment type="catalytic activity">
    <reaction evidence="6">
        <text>cytidine(34) in tRNA(Ile2) + L-lysine + ATP = lysidine(34) in tRNA(Ile2) + AMP + diphosphate + H(+)</text>
        <dbReference type="Rhea" id="RHEA:43744"/>
        <dbReference type="Rhea" id="RHEA-COMP:10625"/>
        <dbReference type="Rhea" id="RHEA-COMP:10670"/>
        <dbReference type="ChEBI" id="CHEBI:15378"/>
        <dbReference type="ChEBI" id="CHEBI:30616"/>
        <dbReference type="ChEBI" id="CHEBI:32551"/>
        <dbReference type="ChEBI" id="CHEBI:33019"/>
        <dbReference type="ChEBI" id="CHEBI:82748"/>
        <dbReference type="ChEBI" id="CHEBI:83665"/>
        <dbReference type="ChEBI" id="CHEBI:456215"/>
        <dbReference type="EC" id="6.3.4.19"/>
    </reaction>
</comment>
<dbReference type="InterPro" id="IPR012795">
    <property type="entry name" value="tRNA_Ile_lys_synt_N"/>
</dbReference>
<organism evidence="8 9">
    <name type="scientific">Agaricus bisporus var. burnettii</name>
    <dbReference type="NCBI Taxonomy" id="192524"/>
    <lineage>
        <taxon>Eukaryota</taxon>
        <taxon>Fungi</taxon>
        <taxon>Dikarya</taxon>
        <taxon>Basidiomycota</taxon>
        <taxon>Agaricomycotina</taxon>
        <taxon>Agaricomycetes</taxon>
        <taxon>Agaricomycetidae</taxon>
        <taxon>Agaricales</taxon>
        <taxon>Agaricineae</taxon>
        <taxon>Agaricaceae</taxon>
        <taxon>Agaricus</taxon>
    </lineage>
</organism>
<dbReference type="EMBL" id="JABXXO010000004">
    <property type="protein sequence ID" value="KAF7779038.1"/>
    <property type="molecule type" value="Genomic_DNA"/>
</dbReference>
<keyword evidence="3" id="KW-0819">tRNA processing</keyword>
<dbReference type="InterPro" id="IPR011063">
    <property type="entry name" value="TilS/TtcA_N"/>
</dbReference>
<dbReference type="Pfam" id="PF01171">
    <property type="entry name" value="ATP_bind_3"/>
    <property type="match status" value="1"/>
</dbReference>
<dbReference type="GO" id="GO:0005524">
    <property type="term" value="F:ATP binding"/>
    <property type="evidence" value="ECO:0007669"/>
    <property type="project" value="UniProtKB-KW"/>
</dbReference>
<dbReference type="SUPFAM" id="SSF52402">
    <property type="entry name" value="Adenine nucleotide alpha hydrolases-like"/>
    <property type="match status" value="1"/>
</dbReference>
<evidence type="ECO:0000256" key="4">
    <source>
        <dbReference type="ARBA" id="ARBA00022741"/>
    </source>
</evidence>
<dbReference type="CDD" id="cd01992">
    <property type="entry name" value="TilS_N"/>
    <property type="match status" value="1"/>
</dbReference>
<dbReference type="Proteomes" id="UP000629468">
    <property type="component" value="Unassembled WGS sequence"/>
</dbReference>
<evidence type="ECO:0000313" key="9">
    <source>
        <dbReference type="Proteomes" id="UP000629468"/>
    </source>
</evidence>
<feature type="domain" description="tRNA(Ile)-lysidine/2-thiocytidine synthase N-terminal" evidence="7">
    <location>
        <begin position="3"/>
        <end position="159"/>
    </location>
</feature>
<evidence type="ECO:0000256" key="5">
    <source>
        <dbReference type="ARBA" id="ARBA00022840"/>
    </source>
</evidence>
<accession>A0A8H7F702</accession>
<sequence>MARHAANTAAALRVPHSTSRIPWGTPPFPPLPDPSRPIEAVARTARYSLLWKLMQKDDIGVLALAHHNDDQIETALMRLGRQSSELGGRGILMCRRWGMGQKNDLEWAGYEGLSKWMIRPLLDVSKDRILATCEENELTYVTDSTNFQPAITLRNALRAVLSKDKDTEFDQTHLPPDIQNHLRAINQTISSFPNLSIDLNSPRERLRAAIKTIDSFASDIESQATIQLEHARLASPPGTFILSSHYLQEITNPLLRRAMILRILRYISFHPWGSVRSQARRSRHSLDHIIENVWNPSPFTSRGIRPIVAGGGVLWRPVLVDPLKATANFLGRGGRIKTPNTDHILRGKAEIGRGILGWMAVRQPPYNPEKMAAYGLEDSLNVDITGTLREALKAWDQGRGSGPQTIQILWDCRFLLDFDLASIPQHLIHDLFQTPPSSSSPKIAIRWWTKYYYPKVVLVPRNGKVAWSEKEDREVVLHSDVKIGLNPVLVQSRPRMSTPYLNKVRNEGGEGLKGNTPIVVSEWVTTRWIRILDPF</sequence>
<name>A0A8H7F702_AGABI</name>
<dbReference type="PANTHER" id="PTHR43033">
    <property type="entry name" value="TRNA(ILE)-LYSIDINE SYNTHASE-RELATED"/>
    <property type="match status" value="1"/>
</dbReference>
<dbReference type="PANTHER" id="PTHR43033:SF1">
    <property type="entry name" value="TRNA(ILE)-LYSIDINE SYNTHASE-RELATED"/>
    <property type="match status" value="1"/>
</dbReference>
<reference evidence="8 9" key="1">
    <citation type="journal article" name="Sci. Rep.">
        <title>Telomere-to-telomere assembled and centromere annotated genomes of the two main subspecies of the button mushroom Agaricus bisporus reveal especially polymorphic chromosome ends.</title>
        <authorList>
            <person name="Sonnenberg A.S.M."/>
            <person name="Sedaghat-Telgerd N."/>
            <person name="Lavrijssen B."/>
            <person name="Ohm R.A."/>
            <person name="Hendrickx P.M."/>
            <person name="Scholtmeijer K."/>
            <person name="Baars J.J.P."/>
            <person name="van Peer A."/>
        </authorList>
    </citation>
    <scope>NUCLEOTIDE SEQUENCE [LARGE SCALE GENOMIC DNA]</scope>
    <source>
        <strain evidence="8 9">H119_p4</strain>
    </source>
</reference>
<keyword evidence="4" id="KW-0547">Nucleotide-binding</keyword>
<dbReference type="AlphaFoldDB" id="A0A8H7F702"/>
<dbReference type="GO" id="GO:0008033">
    <property type="term" value="P:tRNA processing"/>
    <property type="evidence" value="ECO:0007669"/>
    <property type="project" value="UniProtKB-KW"/>
</dbReference>